<evidence type="ECO:0000259" key="8">
    <source>
        <dbReference type="Pfam" id="PF02771"/>
    </source>
</evidence>
<evidence type="ECO:0000259" key="6">
    <source>
        <dbReference type="Pfam" id="PF00441"/>
    </source>
</evidence>
<dbReference type="PANTHER" id="PTHR43831:SF1">
    <property type="entry name" value="ISOBUTYRYL-COA DEHYDROGENASE, MITOCHONDRIAL"/>
    <property type="match status" value="1"/>
</dbReference>
<dbReference type="Proteomes" id="UP001415169">
    <property type="component" value="Unassembled WGS sequence"/>
</dbReference>
<dbReference type="Pfam" id="PF02771">
    <property type="entry name" value="Acyl-CoA_dh_N"/>
    <property type="match status" value="1"/>
</dbReference>
<evidence type="ECO:0000256" key="1">
    <source>
        <dbReference type="ARBA" id="ARBA00001974"/>
    </source>
</evidence>
<evidence type="ECO:0000313" key="9">
    <source>
        <dbReference type="EMBL" id="GAA4158084.1"/>
    </source>
</evidence>
<dbReference type="Gene3D" id="2.40.110.10">
    <property type="entry name" value="Butyryl-CoA Dehydrogenase, subunit A, domain 2"/>
    <property type="match status" value="1"/>
</dbReference>
<keyword evidence="4 5" id="KW-0274">FAD</keyword>
<dbReference type="InterPro" id="IPR006091">
    <property type="entry name" value="Acyl-CoA_Oxase/DH_mid-dom"/>
</dbReference>
<gene>
    <name evidence="9" type="ORF">GCM10022286_10480</name>
</gene>
<dbReference type="InterPro" id="IPR037069">
    <property type="entry name" value="AcylCoA_DH/ox_N_sf"/>
</dbReference>
<dbReference type="PROSITE" id="PS00073">
    <property type="entry name" value="ACYL_COA_DH_2"/>
    <property type="match status" value="1"/>
</dbReference>
<evidence type="ECO:0000256" key="3">
    <source>
        <dbReference type="ARBA" id="ARBA00022630"/>
    </source>
</evidence>
<feature type="domain" description="Acyl-CoA dehydrogenase/oxidase C-terminal" evidence="6">
    <location>
        <begin position="225"/>
        <end position="374"/>
    </location>
</feature>
<comment type="similarity">
    <text evidence="2 5">Belongs to the acyl-CoA dehydrogenase family.</text>
</comment>
<dbReference type="Gene3D" id="1.10.540.10">
    <property type="entry name" value="Acyl-CoA dehydrogenase/oxidase, N-terminal domain"/>
    <property type="match status" value="1"/>
</dbReference>
<feature type="domain" description="Acyl-CoA dehydrogenase/oxidase N-terminal" evidence="8">
    <location>
        <begin position="5"/>
        <end position="115"/>
    </location>
</feature>
<keyword evidence="10" id="KW-1185">Reference proteome</keyword>
<sequence length="379" mass="40581">MDTLNDEQRAIVAAVRDFAQAELAPNALEWDRTGFFPVDALRRSGDLGLGGIYVRDEYGSALTRLDAALIFEELAKADPCIAAYMSIQNMVAWMIDRFGSDELRARWLPGLCSFEQRASYCLTEAEAGSDAAALRTRAEIVGDEFVITGEKQFISGAGSSDVYVVMARTGGPGPKGISAIVVPAAADGLSFGANEKKMGWRAQPTRRVMFDGVRVPRANVLGAEGQGFAIAMAGLNGGRVNIGACSLGGAQWAFEKAAAYVNERRAFGAPLAAQQALVFKLADLKTELVAARGLLHRAASALEAGDSDAVELCAMAKRFATDAGFEVANQALQLHGGYGYLNDFGLEKIVRDLRVHQILEGTNEIMRLIVGRAIVGERR</sequence>
<dbReference type="InterPro" id="IPR046373">
    <property type="entry name" value="Acyl-CoA_Oxase/DH_mid-dom_sf"/>
</dbReference>
<evidence type="ECO:0000256" key="2">
    <source>
        <dbReference type="ARBA" id="ARBA00009347"/>
    </source>
</evidence>
<keyword evidence="5" id="KW-0560">Oxidoreductase</keyword>
<dbReference type="InterPro" id="IPR006089">
    <property type="entry name" value="Acyl-CoA_DH_CS"/>
</dbReference>
<dbReference type="SUPFAM" id="SSF56645">
    <property type="entry name" value="Acyl-CoA dehydrogenase NM domain-like"/>
    <property type="match status" value="1"/>
</dbReference>
<accession>A0ABP7ZHG4</accession>
<name>A0ABP7ZHG4_9MICO</name>
<dbReference type="InterPro" id="IPR009075">
    <property type="entry name" value="AcylCo_DH/oxidase_C"/>
</dbReference>
<comment type="caution">
    <text evidence="9">The sequence shown here is derived from an EMBL/GenBank/DDBJ whole genome shotgun (WGS) entry which is preliminary data.</text>
</comment>
<dbReference type="Pfam" id="PF00441">
    <property type="entry name" value="Acyl-CoA_dh_1"/>
    <property type="match status" value="1"/>
</dbReference>
<dbReference type="InterPro" id="IPR009100">
    <property type="entry name" value="AcylCoA_DH/oxidase_NM_dom_sf"/>
</dbReference>
<feature type="domain" description="Acyl-CoA oxidase/dehydrogenase middle" evidence="7">
    <location>
        <begin position="120"/>
        <end position="213"/>
    </location>
</feature>
<dbReference type="EMBL" id="BAABBV010000001">
    <property type="protein sequence ID" value="GAA4158084.1"/>
    <property type="molecule type" value="Genomic_DNA"/>
</dbReference>
<keyword evidence="3 5" id="KW-0285">Flavoprotein</keyword>
<dbReference type="Pfam" id="PF02770">
    <property type="entry name" value="Acyl-CoA_dh_M"/>
    <property type="match status" value="1"/>
</dbReference>
<dbReference type="InterPro" id="IPR052547">
    <property type="entry name" value="Mito_Isobutyryl-CoADH"/>
</dbReference>
<dbReference type="InterPro" id="IPR013786">
    <property type="entry name" value="AcylCoA_DH/ox_N"/>
</dbReference>
<dbReference type="PANTHER" id="PTHR43831">
    <property type="entry name" value="ISOBUTYRYL-COA DEHYDROGENASE"/>
    <property type="match status" value="1"/>
</dbReference>
<evidence type="ECO:0000259" key="7">
    <source>
        <dbReference type="Pfam" id="PF02770"/>
    </source>
</evidence>
<evidence type="ECO:0000313" key="10">
    <source>
        <dbReference type="Proteomes" id="UP001415169"/>
    </source>
</evidence>
<dbReference type="SUPFAM" id="SSF47203">
    <property type="entry name" value="Acyl-CoA dehydrogenase C-terminal domain-like"/>
    <property type="match status" value="1"/>
</dbReference>
<reference evidence="9" key="1">
    <citation type="journal article" date="2014" name="Int. J. Syst. Evol. Microbiol.">
        <title>Complete genome of a new Firmicutes species belonging to the dominant human colonic microbiota ('Ruminococcus bicirculans') reveals two chromosomes and a selective capacity to utilize plant glucans.</title>
        <authorList>
            <consortium name="NISC Comparative Sequencing Program"/>
            <person name="Wegmann U."/>
            <person name="Louis P."/>
            <person name="Goesmann A."/>
            <person name="Henrissat B."/>
            <person name="Duncan S.H."/>
            <person name="Flint H.J."/>
        </authorList>
    </citation>
    <scope>NUCLEOTIDE SEQUENCE</scope>
    <source>
        <strain evidence="9">JCM 17590</strain>
    </source>
</reference>
<dbReference type="RefSeq" id="WP_344790695.1">
    <property type="nucleotide sequence ID" value="NZ_BAABBV010000001.1"/>
</dbReference>
<dbReference type="PROSITE" id="PS00072">
    <property type="entry name" value="ACYL_COA_DH_1"/>
    <property type="match status" value="1"/>
</dbReference>
<protein>
    <submittedName>
        <fullName evidence="9">Isobutyryl-CoA dehydrogenase</fullName>
    </submittedName>
</protein>
<reference evidence="9" key="2">
    <citation type="submission" date="2023-12" db="EMBL/GenBank/DDBJ databases">
        <authorList>
            <person name="Sun Q."/>
            <person name="Inoue M."/>
        </authorList>
    </citation>
    <scope>NUCLEOTIDE SEQUENCE</scope>
    <source>
        <strain evidence="9">JCM 17590</strain>
    </source>
</reference>
<organism evidence="9 10">
    <name type="scientific">Gryllotalpicola daejeonensis</name>
    <dbReference type="NCBI Taxonomy" id="993087"/>
    <lineage>
        <taxon>Bacteria</taxon>
        <taxon>Bacillati</taxon>
        <taxon>Actinomycetota</taxon>
        <taxon>Actinomycetes</taxon>
        <taxon>Micrococcales</taxon>
        <taxon>Microbacteriaceae</taxon>
        <taxon>Gryllotalpicola</taxon>
    </lineage>
</organism>
<dbReference type="InterPro" id="IPR036250">
    <property type="entry name" value="AcylCo_DH-like_C"/>
</dbReference>
<evidence type="ECO:0000256" key="4">
    <source>
        <dbReference type="ARBA" id="ARBA00022827"/>
    </source>
</evidence>
<dbReference type="Gene3D" id="1.20.140.10">
    <property type="entry name" value="Butyryl-CoA Dehydrogenase, subunit A, domain 3"/>
    <property type="match status" value="1"/>
</dbReference>
<comment type="cofactor">
    <cofactor evidence="1 5">
        <name>FAD</name>
        <dbReference type="ChEBI" id="CHEBI:57692"/>
    </cofactor>
</comment>
<evidence type="ECO:0000256" key="5">
    <source>
        <dbReference type="RuleBase" id="RU362125"/>
    </source>
</evidence>
<proteinExistence type="inferred from homology"/>